<dbReference type="InterPro" id="IPR036117">
    <property type="entry name" value="DhaL_dom_sf"/>
</dbReference>
<dbReference type="STRING" id="328396.RU93_GL000392"/>
<protein>
    <submittedName>
        <fullName evidence="3">Cytochrome C5</fullName>
    </submittedName>
</protein>
<dbReference type="GO" id="GO:0004371">
    <property type="term" value="F:glycerone kinase activity"/>
    <property type="evidence" value="ECO:0007669"/>
    <property type="project" value="InterPro"/>
</dbReference>
<dbReference type="SMART" id="SM01121">
    <property type="entry name" value="Dak1_2"/>
    <property type="match status" value="1"/>
</dbReference>
<dbReference type="InterPro" id="IPR003797">
    <property type="entry name" value="DegV"/>
</dbReference>
<sequence length="597" mass="65758">MEELDNQRVLDSFMGGALNLLAEKDDLNKINVFPVADGDTGSNLASLMQAILDRVDPNTPSVNMTLNSVATASLIGARGNSGIIFAQYLNAVARMFEQGEQNALGFASSFEKAVPEAYQALLEPKEGTILTVMRVWSESLYERFLKEGTLEKALIFAEKKAYEAVKQTEFQLSVLRKNQLVDSGAKGFYRFIEGFTDTYCNKEKKSVLTNRMSKPTMEFSEVEYLTEEPTHRYCSEFLLKDVQIELPFLKEHLQSQGDSLILAGSKSQLKVHIHTDRPQEVLKELETHGTITHQKVDDMLLQFSVTKQPKYKIAIVTDSIADLPKEFLLEEQIHVLPMNILNDSASYLDKYTIDSSIVHDKIKNNQKLSTAQPSIQSVDSLLSFLEDKYEEILVITVSSKLSGTYQLLKQRITARSMAQDRIVVIDSKLNSVAQGLLVETAVQAIKKGDSFAQVIQTVEDTIARCFIYVAVADIAPMVQSGRIPKGLGKIAQALHLYPIVSLSPEGEGKLSGIAFSQKGTEKKILKKVNALLKKDQIEALAITHADNAPKAQDVKKRLAITPANLTVNVVESSAAIAISAGVGCVAVAGIVKKEDNA</sequence>
<dbReference type="InterPro" id="IPR004007">
    <property type="entry name" value="DhaL_dom"/>
</dbReference>
<dbReference type="SUPFAM" id="SSF82549">
    <property type="entry name" value="DAK1/DegV-like"/>
    <property type="match status" value="1"/>
</dbReference>
<evidence type="ECO:0000259" key="2">
    <source>
        <dbReference type="PROSITE" id="PS51480"/>
    </source>
</evidence>
<organism evidence="3 4">
    <name type="scientific">Enterococcus aquimarinus</name>
    <dbReference type="NCBI Taxonomy" id="328396"/>
    <lineage>
        <taxon>Bacteria</taxon>
        <taxon>Bacillati</taxon>
        <taxon>Bacillota</taxon>
        <taxon>Bacilli</taxon>
        <taxon>Lactobacillales</taxon>
        <taxon>Enterococcaceae</taxon>
        <taxon>Enterococcus</taxon>
    </lineage>
</organism>
<gene>
    <name evidence="3" type="ORF">RU93_GL000392</name>
</gene>
<dbReference type="PANTHER" id="PTHR33434:SF8">
    <property type="entry name" value="DEGV DOMAIN-CONTAINING PROTEIN SPR1019"/>
    <property type="match status" value="1"/>
</dbReference>
<comment type="caution">
    <text evidence="3">The sequence shown here is derived from an EMBL/GenBank/DDBJ whole genome shotgun (WGS) entry which is preliminary data.</text>
</comment>
<dbReference type="PROSITE" id="PS51480">
    <property type="entry name" value="DHAL"/>
    <property type="match status" value="1"/>
</dbReference>
<dbReference type="SUPFAM" id="SSF101473">
    <property type="entry name" value="DhaL-like"/>
    <property type="match status" value="1"/>
</dbReference>
<keyword evidence="4" id="KW-1185">Reference proteome</keyword>
<dbReference type="Pfam" id="PF21645">
    <property type="entry name" value="FakA-like_M"/>
    <property type="match status" value="1"/>
</dbReference>
<dbReference type="InterPro" id="IPR050270">
    <property type="entry name" value="DegV_domain_contain"/>
</dbReference>
<dbReference type="Proteomes" id="UP000182149">
    <property type="component" value="Unassembled WGS sequence"/>
</dbReference>
<dbReference type="Gene3D" id="3.40.50.10170">
    <property type="match status" value="1"/>
</dbReference>
<dbReference type="PANTHER" id="PTHR33434">
    <property type="entry name" value="DEGV DOMAIN-CONTAINING PROTEIN DR_1986-RELATED"/>
    <property type="match status" value="1"/>
</dbReference>
<dbReference type="GO" id="GO:0008289">
    <property type="term" value="F:lipid binding"/>
    <property type="evidence" value="ECO:0007669"/>
    <property type="project" value="UniProtKB-KW"/>
</dbReference>
<dbReference type="SMART" id="SM01120">
    <property type="entry name" value="Dak2"/>
    <property type="match status" value="1"/>
</dbReference>
<dbReference type="InterPro" id="IPR043168">
    <property type="entry name" value="DegV_C"/>
</dbReference>
<dbReference type="EMBL" id="JXKD01000010">
    <property type="protein sequence ID" value="OJG10142.1"/>
    <property type="molecule type" value="Genomic_DNA"/>
</dbReference>
<dbReference type="InterPro" id="IPR033470">
    <property type="entry name" value="FakA-like_C"/>
</dbReference>
<dbReference type="Gene3D" id="1.25.40.340">
    <property type="match status" value="1"/>
</dbReference>
<dbReference type="AlphaFoldDB" id="A0A1L8QRJ3"/>
<dbReference type="PROSITE" id="PS51482">
    <property type="entry name" value="DEGV"/>
    <property type="match status" value="1"/>
</dbReference>
<feature type="domain" description="DhaL" evidence="2">
    <location>
        <begin position="7"/>
        <end position="197"/>
    </location>
</feature>
<keyword evidence="1" id="KW-0446">Lipid-binding</keyword>
<dbReference type="Pfam" id="PF02645">
    <property type="entry name" value="DegV"/>
    <property type="match status" value="1"/>
</dbReference>
<dbReference type="NCBIfam" id="TIGR00762">
    <property type="entry name" value="DegV"/>
    <property type="match status" value="1"/>
</dbReference>
<dbReference type="InterPro" id="IPR048394">
    <property type="entry name" value="FakA-like_M"/>
</dbReference>
<dbReference type="OrthoDB" id="9760324at2"/>
<dbReference type="Pfam" id="PF02734">
    <property type="entry name" value="Dak2"/>
    <property type="match status" value="1"/>
</dbReference>
<evidence type="ECO:0000313" key="4">
    <source>
        <dbReference type="Proteomes" id="UP000182149"/>
    </source>
</evidence>
<proteinExistence type="predicted"/>
<evidence type="ECO:0000256" key="1">
    <source>
        <dbReference type="ARBA" id="ARBA00023121"/>
    </source>
</evidence>
<evidence type="ECO:0000313" key="3">
    <source>
        <dbReference type="EMBL" id="OJG10142.1"/>
    </source>
</evidence>
<reference evidence="3 4" key="1">
    <citation type="submission" date="2014-12" db="EMBL/GenBank/DDBJ databases">
        <title>Draft genome sequences of 29 type strains of Enterococci.</title>
        <authorList>
            <person name="Zhong Z."/>
            <person name="Sun Z."/>
            <person name="Liu W."/>
            <person name="Zhang W."/>
            <person name="Zhang H."/>
        </authorList>
    </citation>
    <scope>NUCLEOTIDE SEQUENCE [LARGE SCALE GENOMIC DNA]</scope>
    <source>
        <strain evidence="3 4">DSM 17690</strain>
    </source>
</reference>
<dbReference type="GO" id="GO:0006071">
    <property type="term" value="P:glycerol metabolic process"/>
    <property type="evidence" value="ECO:0007669"/>
    <property type="project" value="InterPro"/>
</dbReference>
<dbReference type="Gene3D" id="3.30.1180.10">
    <property type="match status" value="1"/>
</dbReference>
<name>A0A1L8QRJ3_9ENTE</name>
<accession>A0A1L8QRJ3</accession>